<comment type="similarity">
    <text evidence="2 9">Belongs to the Mediator complex subunit 19 family.</text>
</comment>
<dbReference type="EMBL" id="LFJN01000022">
    <property type="protein sequence ID" value="KPI37662.1"/>
    <property type="molecule type" value="Genomic_DNA"/>
</dbReference>
<feature type="compositionally biased region" description="Polar residues" evidence="10">
    <location>
        <begin position="1"/>
        <end position="13"/>
    </location>
</feature>
<dbReference type="GO" id="GO:0016592">
    <property type="term" value="C:mediator complex"/>
    <property type="evidence" value="ECO:0007669"/>
    <property type="project" value="InterPro"/>
</dbReference>
<evidence type="ECO:0000256" key="1">
    <source>
        <dbReference type="ARBA" id="ARBA00004123"/>
    </source>
</evidence>
<feature type="compositionally biased region" description="Polar residues" evidence="10">
    <location>
        <begin position="44"/>
        <end position="55"/>
    </location>
</feature>
<keyword evidence="7 9" id="KW-0539">Nucleus</keyword>
<keyword evidence="5 9" id="KW-0010">Activator</keyword>
<evidence type="ECO:0000256" key="9">
    <source>
        <dbReference type="RuleBase" id="RU364151"/>
    </source>
</evidence>
<sequence length="398" mass="43917">MSARQQTHQIPLSPSSPPETGLKRRRTSETQFRALPSPPHMSVATKSYASYSQTSHLDEATSRSSPRSPSSASSYTRPASTQRNSQPYSTPNSSHGAPSSAMNDDPDRHRDKRQRRDDDKHDEMEVDCSISPTNHERSKDEKEEDVSDEAAKVRENRTKAALEQLDEDMGEPFLLGRSKVSPTKPDVNNHILSMYGLGPLLRTVARFDPITGEKINKLRKSYEGQIKGFQLSGRNKPVKHEAASGPGFRESIGSGQWPAPLESDEAWDAKHAARTIGVDSDFATKLRSAMQMQPGKVRDEQKWDEVLGHEKIRPIPPGGGHASLSTSAASLQRPNGLLRPPPNAADAKRQTRGKKRSYGDNSFVGYGDGYSDPDNDINNDPDAEDESDGARKKRRKVG</sequence>
<feature type="region of interest" description="Disordered" evidence="10">
    <location>
        <begin position="236"/>
        <end position="256"/>
    </location>
</feature>
<organism evidence="11 12">
    <name type="scientific">Cyphellophora attinorum</name>
    <dbReference type="NCBI Taxonomy" id="1664694"/>
    <lineage>
        <taxon>Eukaryota</taxon>
        <taxon>Fungi</taxon>
        <taxon>Dikarya</taxon>
        <taxon>Ascomycota</taxon>
        <taxon>Pezizomycotina</taxon>
        <taxon>Eurotiomycetes</taxon>
        <taxon>Chaetothyriomycetidae</taxon>
        <taxon>Chaetothyriales</taxon>
        <taxon>Cyphellophoraceae</taxon>
        <taxon>Cyphellophora</taxon>
    </lineage>
</organism>
<feature type="region of interest" description="Disordered" evidence="10">
    <location>
        <begin position="310"/>
        <end position="398"/>
    </location>
</feature>
<feature type="region of interest" description="Disordered" evidence="10">
    <location>
        <begin position="1"/>
        <end position="183"/>
    </location>
</feature>
<evidence type="ECO:0000313" key="11">
    <source>
        <dbReference type="EMBL" id="KPI37662.1"/>
    </source>
</evidence>
<evidence type="ECO:0000256" key="6">
    <source>
        <dbReference type="ARBA" id="ARBA00023163"/>
    </source>
</evidence>
<evidence type="ECO:0000256" key="5">
    <source>
        <dbReference type="ARBA" id="ARBA00023159"/>
    </source>
</evidence>
<dbReference type="GO" id="GO:0003712">
    <property type="term" value="F:transcription coregulator activity"/>
    <property type="evidence" value="ECO:0007669"/>
    <property type="project" value="InterPro"/>
</dbReference>
<evidence type="ECO:0000313" key="12">
    <source>
        <dbReference type="Proteomes" id="UP000038010"/>
    </source>
</evidence>
<dbReference type="GO" id="GO:0006357">
    <property type="term" value="P:regulation of transcription by RNA polymerase II"/>
    <property type="evidence" value="ECO:0007669"/>
    <property type="project" value="InterPro"/>
</dbReference>
<dbReference type="RefSeq" id="XP_017997625.1">
    <property type="nucleotide sequence ID" value="XM_018141782.1"/>
</dbReference>
<dbReference type="AlphaFoldDB" id="A0A0N1H7N9"/>
<comment type="caution">
    <text evidence="11">The sequence shown here is derived from an EMBL/GenBank/DDBJ whole genome shotgun (WGS) entry which is preliminary data.</text>
</comment>
<comment type="subcellular location">
    <subcellularLocation>
        <location evidence="1 9">Nucleus</location>
    </subcellularLocation>
</comment>
<evidence type="ECO:0000256" key="10">
    <source>
        <dbReference type="SAM" id="MobiDB-lite"/>
    </source>
</evidence>
<evidence type="ECO:0000256" key="7">
    <source>
        <dbReference type="ARBA" id="ARBA00023242"/>
    </source>
</evidence>
<comment type="function">
    <text evidence="9">Component of the Mediator complex, a coactivator involved in the regulated transcription of nearly all RNA polymerase II-dependent genes. Mediator functions as a bridge to convey information from gene-specific regulatory proteins to the basal RNA polymerase II transcription machinery. Mediator is recruited to promoters by direct interactions with regulatory proteins and serves as a scaffold for the assembly of a functional preinitiation complex with RNA polymerase II and the general transcription factors.</text>
</comment>
<keyword evidence="12" id="KW-1185">Reference proteome</keyword>
<keyword evidence="6 9" id="KW-0804">Transcription</keyword>
<protein>
    <recommendedName>
        <fullName evidence="3 9">Mediator of RNA polymerase II transcription subunit 19</fullName>
    </recommendedName>
    <alternativeName>
        <fullName evidence="8 9">Mediator complex subunit 19</fullName>
    </alternativeName>
</protein>
<dbReference type="GeneID" id="28733652"/>
<gene>
    <name evidence="9" type="primary">MED19</name>
    <name evidence="11" type="ORF">AB675_185</name>
</gene>
<evidence type="ECO:0000256" key="8">
    <source>
        <dbReference type="ARBA" id="ARBA00032018"/>
    </source>
</evidence>
<dbReference type="OrthoDB" id="2160599at2759"/>
<feature type="compositionally biased region" description="Low complexity" evidence="10">
    <location>
        <begin position="62"/>
        <end position="81"/>
    </location>
</feature>
<dbReference type="Proteomes" id="UP000038010">
    <property type="component" value="Unassembled WGS sequence"/>
</dbReference>
<evidence type="ECO:0000256" key="2">
    <source>
        <dbReference type="ARBA" id="ARBA00009259"/>
    </source>
</evidence>
<proteinExistence type="inferred from homology"/>
<accession>A0A0N1H7N9</accession>
<dbReference type="STRING" id="1664694.A0A0N1H7N9"/>
<evidence type="ECO:0000256" key="3">
    <source>
        <dbReference type="ARBA" id="ARBA00019615"/>
    </source>
</evidence>
<keyword evidence="4 9" id="KW-0805">Transcription regulation</keyword>
<feature type="compositionally biased region" description="Acidic residues" evidence="10">
    <location>
        <begin position="371"/>
        <end position="387"/>
    </location>
</feature>
<dbReference type="Pfam" id="PF08633">
    <property type="entry name" value="Rox3"/>
    <property type="match status" value="1"/>
</dbReference>
<reference evidence="11 12" key="1">
    <citation type="submission" date="2015-06" db="EMBL/GenBank/DDBJ databases">
        <title>Draft genome of the ant-associated black yeast Phialophora attae CBS 131958.</title>
        <authorList>
            <person name="Moreno L.F."/>
            <person name="Stielow B.J."/>
            <person name="de Hoog S."/>
            <person name="Vicente V.A."/>
            <person name="Weiss V.A."/>
            <person name="de Vries M."/>
            <person name="Cruz L.M."/>
            <person name="Souza E.M."/>
        </authorList>
    </citation>
    <scope>NUCLEOTIDE SEQUENCE [LARGE SCALE GENOMIC DNA]</scope>
    <source>
        <strain evidence="11 12">CBS 131958</strain>
    </source>
</reference>
<name>A0A0N1H7N9_9EURO</name>
<dbReference type="VEuPathDB" id="FungiDB:AB675_185"/>
<feature type="compositionally biased region" description="Polar residues" evidence="10">
    <location>
        <begin position="323"/>
        <end position="333"/>
    </location>
</feature>
<feature type="compositionally biased region" description="Basic and acidic residues" evidence="10">
    <location>
        <begin position="105"/>
        <end position="123"/>
    </location>
</feature>
<evidence type="ECO:0000256" key="4">
    <source>
        <dbReference type="ARBA" id="ARBA00023015"/>
    </source>
</evidence>
<feature type="compositionally biased region" description="Polar residues" evidence="10">
    <location>
        <begin position="82"/>
        <end position="102"/>
    </location>
</feature>
<feature type="compositionally biased region" description="Basic and acidic residues" evidence="10">
    <location>
        <begin position="149"/>
        <end position="160"/>
    </location>
</feature>
<dbReference type="InterPro" id="IPR013942">
    <property type="entry name" value="Mediator_Med19_fun"/>
</dbReference>
<comment type="subunit">
    <text evidence="9">Component of the Mediator complex.</text>
</comment>